<evidence type="ECO:0000256" key="1">
    <source>
        <dbReference type="ARBA" id="ARBA00004141"/>
    </source>
</evidence>
<evidence type="ECO:0000256" key="2">
    <source>
        <dbReference type="ARBA" id="ARBA00022692"/>
    </source>
</evidence>
<evidence type="ECO:0000313" key="6">
    <source>
        <dbReference type="EMBL" id="SDZ74790.1"/>
    </source>
</evidence>
<comment type="subcellular location">
    <subcellularLocation>
        <location evidence="5">Cell membrane</location>
        <topology evidence="5">Multi-pass membrane protein</topology>
    </subcellularLocation>
    <subcellularLocation>
        <location evidence="1">Membrane</location>
        <topology evidence="1">Multi-pass membrane protein</topology>
    </subcellularLocation>
</comment>
<accession>A0A1H3VJ42</accession>
<dbReference type="GO" id="GO:0005886">
    <property type="term" value="C:plasma membrane"/>
    <property type="evidence" value="ECO:0007669"/>
    <property type="project" value="UniProtKB-SubCell"/>
</dbReference>
<proteinExistence type="inferred from homology"/>
<organism evidence="6 7">
    <name type="scientific">Desulfuromusa kysingii</name>
    <dbReference type="NCBI Taxonomy" id="37625"/>
    <lineage>
        <taxon>Bacteria</taxon>
        <taxon>Pseudomonadati</taxon>
        <taxon>Thermodesulfobacteriota</taxon>
        <taxon>Desulfuromonadia</taxon>
        <taxon>Desulfuromonadales</taxon>
        <taxon>Geopsychrobacteraceae</taxon>
        <taxon>Desulfuromusa</taxon>
    </lineage>
</organism>
<feature type="transmembrane region" description="Helical" evidence="5">
    <location>
        <begin position="7"/>
        <end position="25"/>
    </location>
</feature>
<dbReference type="RefSeq" id="WP_092343979.1">
    <property type="nucleotide sequence ID" value="NZ_FNQN01000001.1"/>
</dbReference>
<feature type="transmembrane region" description="Helical" evidence="5">
    <location>
        <begin position="204"/>
        <end position="225"/>
    </location>
</feature>
<keyword evidence="5" id="KW-1003">Cell membrane</keyword>
<feature type="transmembrane region" description="Helical" evidence="5">
    <location>
        <begin position="101"/>
        <end position="119"/>
    </location>
</feature>
<dbReference type="InterPro" id="IPR051598">
    <property type="entry name" value="TSUP/Inactive_protease-like"/>
</dbReference>
<comment type="similarity">
    <text evidence="5">Belongs to the 4-toluene sulfonate uptake permease (TSUP) (TC 2.A.102) family.</text>
</comment>
<dbReference type="Proteomes" id="UP000199409">
    <property type="component" value="Unassembled WGS sequence"/>
</dbReference>
<dbReference type="OrthoDB" id="554695at2"/>
<dbReference type="Pfam" id="PF01925">
    <property type="entry name" value="TauE"/>
    <property type="match status" value="1"/>
</dbReference>
<evidence type="ECO:0000256" key="4">
    <source>
        <dbReference type="ARBA" id="ARBA00023136"/>
    </source>
</evidence>
<keyword evidence="2 5" id="KW-0812">Transmembrane</keyword>
<dbReference type="PANTHER" id="PTHR43701:SF2">
    <property type="entry name" value="MEMBRANE TRANSPORTER PROTEIN YJNA-RELATED"/>
    <property type="match status" value="1"/>
</dbReference>
<feature type="transmembrane region" description="Helical" evidence="5">
    <location>
        <begin position="139"/>
        <end position="168"/>
    </location>
</feature>
<feature type="transmembrane region" description="Helical" evidence="5">
    <location>
        <begin position="174"/>
        <end position="197"/>
    </location>
</feature>
<feature type="transmembrane region" description="Helical" evidence="5">
    <location>
        <begin position="231"/>
        <end position="250"/>
    </location>
</feature>
<dbReference type="AlphaFoldDB" id="A0A1H3VJ42"/>
<evidence type="ECO:0000256" key="3">
    <source>
        <dbReference type="ARBA" id="ARBA00022989"/>
    </source>
</evidence>
<dbReference type="EMBL" id="FNQN01000001">
    <property type="protein sequence ID" value="SDZ74790.1"/>
    <property type="molecule type" value="Genomic_DNA"/>
</dbReference>
<dbReference type="PANTHER" id="PTHR43701">
    <property type="entry name" value="MEMBRANE TRANSPORTER PROTEIN MJ0441-RELATED"/>
    <property type="match status" value="1"/>
</dbReference>
<keyword evidence="3 5" id="KW-1133">Transmembrane helix</keyword>
<feature type="transmembrane region" description="Helical" evidence="5">
    <location>
        <begin position="75"/>
        <end position="95"/>
    </location>
</feature>
<keyword evidence="7" id="KW-1185">Reference proteome</keyword>
<feature type="transmembrane region" description="Helical" evidence="5">
    <location>
        <begin position="31"/>
        <end position="54"/>
    </location>
</feature>
<gene>
    <name evidence="6" type="ORF">SAMN05660420_00100</name>
</gene>
<protein>
    <recommendedName>
        <fullName evidence="5">Probable membrane transporter protein</fullName>
    </recommendedName>
</protein>
<dbReference type="InterPro" id="IPR002781">
    <property type="entry name" value="TM_pro_TauE-like"/>
</dbReference>
<evidence type="ECO:0000313" key="7">
    <source>
        <dbReference type="Proteomes" id="UP000199409"/>
    </source>
</evidence>
<reference evidence="6 7" key="1">
    <citation type="submission" date="2016-10" db="EMBL/GenBank/DDBJ databases">
        <authorList>
            <person name="de Groot N.N."/>
        </authorList>
    </citation>
    <scope>NUCLEOTIDE SEQUENCE [LARGE SCALE GENOMIC DNA]</scope>
    <source>
        <strain evidence="6 7">DSM 7343</strain>
    </source>
</reference>
<keyword evidence="4 5" id="KW-0472">Membrane</keyword>
<name>A0A1H3VJ42_9BACT</name>
<sequence length="251" mass="27214">MDAYFWQLPLLFVVGVVAGILNTIAGGGSLLTLPLLIFMGLSGAVANGTNRIAIFCQNIFAIRGYSKRGMLPLQLALLCTPPALLGSWVGANLAINLDDQVFKRLLALIMVGVLIFTAVDPMKRIRQQEVNFGWWRKILIVLSFFGVGIYGGFVQAGVGFIVITALLIHGLDLVRINAIKVFVIFAYTFIALGVFIYHGQIDYYLGFALAAGNSIGGMIGPRLAVAKGHDWIKKVVSVTVLVFALKLLLFP</sequence>
<evidence type="ECO:0000256" key="5">
    <source>
        <dbReference type="RuleBase" id="RU363041"/>
    </source>
</evidence>
<dbReference type="STRING" id="37625.SAMN05660420_00100"/>